<keyword evidence="2" id="KW-0732">Signal</keyword>
<protein>
    <submittedName>
        <fullName evidence="3">Uncharacterized protein</fullName>
    </submittedName>
</protein>
<dbReference type="AlphaFoldDB" id="A0A8T0V5B7"/>
<sequence length="87" mass="8690">MAAPAHAAGIALLVLILVAGAERGAVTEARVTRRHGAVGASSGVVAGGDGEQLAGGVRRAPSRWNRGRALGGEKRSVPGGPDPQHHD</sequence>
<keyword evidence="4" id="KW-1185">Reference proteome</keyword>
<dbReference type="Proteomes" id="UP000823388">
    <property type="component" value="Chromosome 3K"/>
</dbReference>
<dbReference type="EMBL" id="CM029041">
    <property type="protein sequence ID" value="KAG2628594.1"/>
    <property type="molecule type" value="Genomic_DNA"/>
</dbReference>
<name>A0A8T0V5B7_PANVG</name>
<feature type="signal peptide" evidence="2">
    <location>
        <begin position="1"/>
        <end position="21"/>
    </location>
</feature>
<accession>A0A8T0V5B7</accession>
<evidence type="ECO:0000256" key="1">
    <source>
        <dbReference type="SAM" id="MobiDB-lite"/>
    </source>
</evidence>
<reference evidence="3" key="1">
    <citation type="submission" date="2020-05" db="EMBL/GenBank/DDBJ databases">
        <title>WGS assembly of Panicum virgatum.</title>
        <authorList>
            <person name="Lovell J.T."/>
            <person name="Jenkins J."/>
            <person name="Shu S."/>
            <person name="Juenger T.E."/>
            <person name="Schmutz J."/>
        </authorList>
    </citation>
    <scope>NUCLEOTIDE SEQUENCE</scope>
    <source>
        <strain evidence="3">AP13</strain>
    </source>
</reference>
<evidence type="ECO:0000256" key="2">
    <source>
        <dbReference type="SAM" id="SignalP"/>
    </source>
</evidence>
<gene>
    <name evidence="3" type="ORF">PVAP13_3KG249608</name>
</gene>
<feature type="chain" id="PRO_5035841430" evidence="2">
    <location>
        <begin position="22"/>
        <end position="87"/>
    </location>
</feature>
<feature type="region of interest" description="Disordered" evidence="1">
    <location>
        <begin position="40"/>
        <end position="87"/>
    </location>
</feature>
<proteinExistence type="predicted"/>
<evidence type="ECO:0000313" key="3">
    <source>
        <dbReference type="EMBL" id="KAG2628594.1"/>
    </source>
</evidence>
<organism evidence="3 4">
    <name type="scientific">Panicum virgatum</name>
    <name type="common">Blackwell switchgrass</name>
    <dbReference type="NCBI Taxonomy" id="38727"/>
    <lineage>
        <taxon>Eukaryota</taxon>
        <taxon>Viridiplantae</taxon>
        <taxon>Streptophyta</taxon>
        <taxon>Embryophyta</taxon>
        <taxon>Tracheophyta</taxon>
        <taxon>Spermatophyta</taxon>
        <taxon>Magnoliopsida</taxon>
        <taxon>Liliopsida</taxon>
        <taxon>Poales</taxon>
        <taxon>Poaceae</taxon>
        <taxon>PACMAD clade</taxon>
        <taxon>Panicoideae</taxon>
        <taxon>Panicodae</taxon>
        <taxon>Paniceae</taxon>
        <taxon>Panicinae</taxon>
        <taxon>Panicum</taxon>
        <taxon>Panicum sect. Hiantes</taxon>
    </lineage>
</organism>
<evidence type="ECO:0000313" key="4">
    <source>
        <dbReference type="Proteomes" id="UP000823388"/>
    </source>
</evidence>
<comment type="caution">
    <text evidence="3">The sequence shown here is derived from an EMBL/GenBank/DDBJ whole genome shotgun (WGS) entry which is preliminary data.</text>
</comment>